<dbReference type="PANTHER" id="PTHR43857">
    <property type="entry name" value="BLR7761 PROTEIN"/>
    <property type="match status" value="1"/>
</dbReference>
<evidence type="ECO:0008006" key="3">
    <source>
        <dbReference type="Google" id="ProtNLM"/>
    </source>
</evidence>
<dbReference type="InterPro" id="IPR035959">
    <property type="entry name" value="RutC-like_sf"/>
</dbReference>
<dbReference type="GeneID" id="57166214"/>
<comment type="caution">
    <text evidence="1">The sequence shown here is derived from an EMBL/GenBank/DDBJ whole genome shotgun (WGS) entry which is preliminary data.</text>
</comment>
<dbReference type="Gene3D" id="3.30.1330.40">
    <property type="entry name" value="RutC-like"/>
    <property type="match status" value="1"/>
</dbReference>
<dbReference type="OrthoDB" id="8684161at2"/>
<evidence type="ECO:0000313" key="1">
    <source>
        <dbReference type="EMBL" id="OHU31107.1"/>
    </source>
</evidence>
<dbReference type="InterPro" id="IPR006175">
    <property type="entry name" value="YjgF/YER057c/UK114"/>
</dbReference>
<name>A0A1S1LGB6_9MYCO</name>
<protein>
    <recommendedName>
        <fullName evidence="3">RidA family protein</fullName>
    </recommendedName>
</protein>
<dbReference type="EMBL" id="MLIK01000004">
    <property type="protein sequence ID" value="OHU31107.1"/>
    <property type="molecule type" value="Genomic_DNA"/>
</dbReference>
<reference evidence="1 2" key="1">
    <citation type="submission" date="2016-10" db="EMBL/GenBank/DDBJ databases">
        <title>Evaluation of Human, Veterinary and Environmental Mycobacterium chelonae Isolates by Core Genome Phylogenomic Analysis, Targeted Gene Comparison, and Anti-microbial Susceptibility Patterns: A Tale of Mistaken Identities.</title>
        <authorList>
            <person name="Fogelson S.B."/>
            <person name="Camus A.C."/>
            <person name="Lorenz W."/>
            <person name="Vasireddy R."/>
            <person name="Vasireddy S."/>
            <person name="Smith T."/>
            <person name="Brown-Elliott B.A."/>
            <person name="Wallace R.J.Jr."/>
            <person name="Hasan N.A."/>
            <person name="Reischl U."/>
            <person name="Sanchez S."/>
        </authorList>
    </citation>
    <scope>NUCLEOTIDE SEQUENCE [LARGE SCALE GENOMIC DNA]</scope>
    <source>
        <strain evidence="1 2">1559</strain>
    </source>
</reference>
<dbReference type="Pfam" id="PF01042">
    <property type="entry name" value="Ribonuc_L-PSP"/>
    <property type="match status" value="1"/>
</dbReference>
<dbReference type="AlphaFoldDB" id="A0A1S1LGB6"/>
<dbReference type="STRING" id="948102.BKG76_05320"/>
<dbReference type="RefSeq" id="WP_070936525.1">
    <property type="nucleotide sequence ID" value="NZ_MLIK01000004.1"/>
</dbReference>
<dbReference type="PANTHER" id="PTHR43857:SF1">
    <property type="entry name" value="YJGH FAMILY PROTEIN"/>
    <property type="match status" value="1"/>
</dbReference>
<gene>
    <name evidence="1" type="ORF">BKG76_05320</name>
</gene>
<proteinExistence type="predicted"/>
<accession>A0A1S1LGB6</accession>
<dbReference type="SUPFAM" id="SSF55298">
    <property type="entry name" value="YjgF-like"/>
    <property type="match status" value="1"/>
</dbReference>
<dbReference type="Proteomes" id="UP000179616">
    <property type="component" value="Unassembled WGS sequence"/>
</dbReference>
<organism evidence="1 2">
    <name type="scientific">Mycobacteroides franklinii</name>
    <dbReference type="NCBI Taxonomy" id="948102"/>
    <lineage>
        <taxon>Bacteria</taxon>
        <taxon>Bacillati</taxon>
        <taxon>Actinomycetota</taxon>
        <taxon>Actinomycetes</taxon>
        <taxon>Mycobacteriales</taxon>
        <taxon>Mycobacteriaceae</taxon>
        <taxon>Mycobacteroides</taxon>
    </lineage>
</organism>
<evidence type="ECO:0000313" key="2">
    <source>
        <dbReference type="Proteomes" id="UP000179616"/>
    </source>
</evidence>
<sequence length="120" mass="12668">MAAQDDRGYSPVVRVGDHAWASGVVALDDSGEVVGGSDTYAQAIAVFEGVDNALSAVRLSIKDVVQTRIFLAPEAEWSGAARAFKEVFATILPAATMVRVHSLALPELQIEVEVTAVDRG</sequence>